<gene>
    <name evidence="1" type="ORF">EV420DRAFT_1650311</name>
</gene>
<keyword evidence="2" id="KW-1185">Reference proteome</keyword>
<dbReference type="InterPro" id="IPR032675">
    <property type="entry name" value="LRR_dom_sf"/>
</dbReference>
<dbReference type="EMBL" id="JAUEPS010000073">
    <property type="protein sequence ID" value="KAK0440937.1"/>
    <property type="molecule type" value="Genomic_DNA"/>
</dbReference>
<evidence type="ECO:0000313" key="1">
    <source>
        <dbReference type="EMBL" id="KAK0440937.1"/>
    </source>
</evidence>
<dbReference type="Proteomes" id="UP001175211">
    <property type="component" value="Unassembled WGS sequence"/>
</dbReference>
<reference evidence="1" key="1">
    <citation type="submission" date="2023-06" db="EMBL/GenBank/DDBJ databases">
        <authorList>
            <consortium name="Lawrence Berkeley National Laboratory"/>
            <person name="Ahrendt S."/>
            <person name="Sahu N."/>
            <person name="Indic B."/>
            <person name="Wong-Bajracharya J."/>
            <person name="Merenyi Z."/>
            <person name="Ke H.-M."/>
            <person name="Monk M."/>
            <person name="Kocsube S."/>
            <person name="Drula E."/>
            <person name="Lipzen A."/>
            <person name="Balint B."/>
            <person name="Henrissat B."/>
            <person name="Andreopoulos B."/>
            <person name="Martin F.M."/>
            <person name="Harder C.B."/>
            <person name="Rigling D."/>
            <person name="Ford K.L."/>
            <person name="Foster G.D."/>
            <person name="Pangilinan J."/>
            <person name="Papanicolaou A."/>
            <person name="Barry K."/>
            <person name="LaButti K."/>
            <person name="Viragh M."/>
            <person name="Koriabine M."/>
            <person name="Yan M."/>
            <person name="Riley R."/>
            <person name="Champramary S."/>
            <person name="Plett K.L."/>
            <person name="Tsai I.J."/>
            <person name="Slot J."/>
            <person name="Sipos G."/>
            <person name="Plett J."/>
            <person name="Nagy L.G."/>
            <person name="Grigoriev I.V."/>
        </authorList>
    </citation>
    <scope>NUCLEOTIDE SEQUENCE</scope>
    <source>
        <strain evidence="1">CCBAS 213</strain>
    </source>
</reference>
<sequence length="414" mass="46710">MDLAISSRIFADFPQEIVDAIIDTLCDDTSSLIACSLVCRRFLPRAQVHLFSTVALAHQHQCVTFHSLIQSSPYISLNVKTLKLRCGFSTPNRNAWDITYEPLLQPIIRAASNLEKLYLSSILCPLPSDTNSPLSSIFSCSLTSLELHSVRFADFKHLCSFARAWPTLKSFTCSGQMYTHTVPCEHKHPPGPLVEWLDIDGAYGRTDILDNIISSGICPVSVGMLRSLVFPIHEKQDIERLRALTKLCTDTLRNLHIIHNKSSVPFRLPPDLAHQRFKVGSLRRLTIEVYAKSEGSDSSLLDWWINSIGAAEILEDITFKYFIEEGAVSTEIAKPLWRKMDSTLSRLTALRMFAFNIVCWGYTVPDRGSPGEDSLSFESRDKLEKLRRALNESFKLLRVRGVVTNTTVEIDDYL</sequence>
<protein>
    <recommendedName>
        <fullName evidence="3">F-box domain-containing protein</fullName>
    </recommendedName>
</protein>
<comment type="caution">
    <text evidence="1">The sequence shown here is derived from an EMBL/GenBank/DDBJ whole genome shotgun (WGS) entry which is preliminary data.</text>
</comment>
<proteinExistence type="predicted"/>
<accession>A0AA39JF47</accession>
<evidence type="ECO:0008006" key="3">
    <source>
        <dbReference type="Google" id="ProtNLM"/>
    </source>
</evidence>
<dbReference type="GeneID" id="85361977"/>
<dbReference type="AlphaFoldDB" id="A0AA39JF47"/>
<dbReference type="RefSeq" id="XP_060323792.1">
    <property type="nucleotide sequence ID" value="XM_060478429.1"/>
</dbReference>
<organism evidence="1 2">
    <name type="scientific">Armillaria tabescens</name>
    <name type="common">Ringless honey mushroom</name>
    <name type="synonym">Agaricus tabescens</name>
    <dbReference type="NCBI Taxonomy" id="1929756"/>
    <lineage>
        <taxon>Eukaryota</taxon>
        <taxon>Fungi</taxon>
        <taxon>Dikarya</taxon>
        <taxon>Basidiomycota</taxon>
        <taxon>Agaricomycotina</taxon>
        <taxon>Agaricomycetes</taxon>
        <taxon>Agaricomycetidae</taxon>
        <taxon>Agaricales</taxon>
        <taxon>Marasmiineae</taxon>
        <taxon>Physalacriaceae</taxon>
        <taxon>Desarmillaria</taxon>
    </lineage>
</organism>
<dbReference type="Gene3D" id="3.80.10.10">
    <property type="entry name" value="Ribonuclease Inhibitor"/>
    <property type="match status" value="1"/>
</dbReference>
<evidence type="ECO:0000313" key="2">
    <source>
        <dbReference type="Proteomes" id="UP001175211"/>
    </source>
</evidence>
<name>A0AA39JF47_ARMTA</name>